<organism evidence="1 2">
    <name type="scientific">Leptotrichia trevisanii</name>
    <dbReference type="NCBI Taxonomy" id="109328"/>
    <lineage>
        <taxon>Bacteria</taxon>
        <taxon>Fusobacteriati</taxon>
        <taxon>Fusobacteriota</taxon>
        <taxon>Fusobacteriia</taxon>
        <taxon>Fusobacteriales</taxon>
        <taxon>Leptotrichiaceae</taxon>
        <taxon>Leptotrichia</taxon>
    </lineage>
</organism>
<dbReference type="Proteomes" id="UP000422644">
    <property type="component" value="Chromosome"/>
</dbReference>
<evidence type="ECO:0000313" key="2">
    <source>
        <dbReference type="Proteomes" id="UP000422644"/>
    </source>
</evidence>
<dbReference type="EMBL" id="AP019831">
    <property type="protein sequence ID" value="BBM44920.1"/>
    <property type="molecule type" value="Genomic_DNA"/>
</dbReference>
<name>A0A510JZX8_9FUSO</name>
<evidence type="ECO:0008006" key="3">
    <source>
        <dbReference type="Google" id="ProtNLM"/>
    </source>
</evidence>
<reference evidence="1 2" key="1">
    <citation type="submission" date="2019-07" db="EMBL/GenBank/DDBJ databases">
        <title>Complete Genome Sequence of Leptotrichia trevisanii Strain JMUB3870.</title>
        <authorList>
            <person name="Watanabe S."/>
            <person name="Cui L."/>
        </authorList>
    </citation>
    <scope>NUCLEOTIDE SEQUENCE [LARGE SCALE GENOMIC DNA]</scope>
    <source>
        <strain evidence="1 2">JMUB3870</strain>
    </source>
</reference>
<sequence>MTSLDKSNSKYEILIGLAHPNGTILDLKNQKNKKIMGNLLMDIPSLESLSDYFDDWGSPLEEVVYQVTVLDLNNDGEKEIILTMFNPEYVVGLVSYIWTKERYIGEIQGGGSYIEVQNNRIIVPFGSQRLFEEYTLKNNRIVKTVN</sequence>
<dbReference type="AlphaFoldDB" id="A0A510JZX8"/>
<protein>
    <recommendedName>
        <fullName evidence="3">FG-GAP repeat protein</fullName>
    </recommendedName>
</protein>
<proteinExistence type="predicted"/>
<gene>
    <name evidence="1" type="ORF">JMUB3870_1038</name>
</gene>
<keyword evidence="2" id="KW-1185">Reference proteome</keyword>
<accession>A0A510JZX8</accession>
<evidence type="ECO:0000313" key="1">
    <source>
        <dbReference type="EMBL" id="BBM44920.1"/>
    </source>
</evidence>